<feature type="region of interest" description="Disordered" evidence="2">
    <location>
        <begin position="55"/>
        <end position="88"/>
    </location>
</feature>
<reference evidence="3 4" key="1">
    <citation type="journal article" date="2020" name="ISME J.">
        <title>Uncovering the hidden diversity of litter-decomposition mechanisms in mushroom-forming fungi.</title>
        <authorList>
            <person name="Floudas D."/>
            <person name="Bentzer J."/>
            <person name="Ahren D."/>
            <person name="Johansson T."/>
            <person name="Persson P."/>
            <person name="Tunlid A."/>
        </authorList>
    </citation>
    <scope>NUCLEOTIDE SEQUENCE [LARGE SCALE GENOMIC DNA]</scope>
    <source>
        <strain evidence="3 4">CBS 661.87</strain>
    </source>
</reference>
<keyword evidence="4" id="KW-1185">Reference proteome</keyword>
<dbReference type="AlphaFoldDB" id="A0A8H5H1G5"/>
<sequence length="480" mass="54496">MPTAVDSNAVVEAGRKFELWRVREGLIDSGDEGVNRWDRTGGNRSFVATLSAHLENGTRRGYGSSPRQTERTSKATAEQRRIPTSQIDEKRRITDGRENIQLRQLSFDSRRTVERNDRHPLDLERRLTASEKEKQNISEQLQRTITRLESSEQRNRDLEERIGRLSDELKAKESQLRQSEARYQTTAQILDETASELKTANLFLTKTDSISTADGVAMVDALNAEIMQLAAFMADMLEDKGRGQEKEQQAKTEDRKFNLQALGEPLVQILRQNTTQNLDPMIIQISLQLCLAETCAVVVGSWSPGLWNGEDILWKIYSSLKRNAAQAVAGRWRAITRSQTMYQECYHPVLLYFIRRVEDVLSLAGWPKHLPENSRLLGQFKKKSDHIVTLTFQLHKALGEDIISGEMKAHIIYPNARFDEAAMDDAFPDDERLVDSEKEEYNVCGTTDLGLCRMSGNQATVLRKPKVVLASALQQMLCGR</sequence>
<dbReference type="EMBL" id="JAACJP010000035">
    <property type="protein sequence ID" value="KAF5374655.1"/>
    <property type="molecule type" value="Genomic_DNA"/>
</dbReference>
<accession>A0A8H5H1G5</accession>
<gene>
    <name evidence="3" type="ORF">D9615_009000</name>
</gene>
<keyword evidence="1" id="KW-0175">Coiled coil</keyword>
<comment type="caution">
    <text evidence="3">The sequence shown here is derived from an EMBL/GenBank/DDBJ whole genome shotgun (WGS) entry which is preliminary data.</text>
</comment>
<name>A0A8H5H1G5_9AGAR</name>
<protein>
    <submittedName>
        <fullName evidence="3">Uncharacterized protein</fullName>
    </submittedName>
</protein>
<dbReference type="Proteomes" id="UP000565441">
    <property type="component" value="Unassembled WGS sequence"/>
</dbReference>
<feature type="coiled-coil region" evidence="1">
    <location>
        <begin position="134"/>
        <end position="182"/>
    </location>
</feature>
<evidence type="ECO:0000313" key="3">
    <source>
        <dbReference type="EMBL" id="KAF5374655.1"/>
    </source>
</evidence>
<evidence type="ECO:0000256" key="2">
    <source>
        <dbReference type="SAM" id="MobiDB-lite"/>
    </source>
</evidence>
<feature type="compositionally biased region" description="Basic and acidic residues" evidence="2">
    <location>
        <begin position="68"/>
        <end position="88"/>
    </location>
</feature>
<organism evidence="3 4">
    <name type="scientific">Tricholomella constricta</name>
    <dbReference type="NCBI Taxonomy" id="117010"/>
    <lineage>
        <taxon>Eukaryota</taxon>
        <taxon>Fungi</taxon>
        <taxon>Dikarya</taxon>
        <taxon>Basidiomycota</taxon>
        <taxon>Agaricomycotina</taxon>
        <taxon>Agaricomycetes</taxon>
        <taxon>Agaricomycetidae</taxon>
        <taxon>Agaricales</taxon>
        <taxon>Tricholomatineae</taxon>
        <taxon>Lyophyllaceae</taxon>
        <taxon>Tricholomella</taxon>
    </lineage>
</organism>
<evidence type="ECO:0000313" key="4">
    <source>
        <dbReference type="Proteomes" id="UP000565441"/>
    </source>
</evidence>
<dbReference type="OrthoDB" id="3147752at2759"/>
<evidence type="ECO:0000256" key="1">
    <source>
        <dbReference type="SAM" id="Coils"/>
    </source>
</evidence>
<proteinExistence type="predicted"/>